<dbReference type="EMBL" id="QKWP01000329">
    <property type="protein sequence ID" value="RIB21999.1"/>
    <property type="molecule type" value="Genomic_DNA"/>
</dbReference>
<sequence>MAMLTVQEEIYKNTNKNVPLDKLVEALIGVNREERLRSRESIIRGLLPCDRWERVKELIGANKTTRKVQDLVVYIMWNGFIETIWRERCNKVTEWEREHGIDKKKKRSRLAQGNIKLMDRNSKQEHADNRRELGRLTNAISFTECLIRTQPRG</sequence>
<protein>
    <submittedName>
        <fullName evidence="1">Uncharacterized protein</fullName>
    </submittedName>
</protein>
<organism evidence="1 2">
    <name type="scientific">Gigaspora rosea</name>
    <dbReference type="NCBI Taxonomy" id="44941"/>
    <lineage>
        <taxon>Eukaryota</taxon>
        <taxon>Fungi</taxon>
        <taxon>Fungi incertae sedis</taxon>
        <taxon>Mucoromycota</taxon>
        <taxon>Glomeromycotina</taxon>
        <taxon>Glomeromycetes</taxon>
        <taxon>Diversisporales</taxon>
        <taxon>Gigasporaceae</taxon>
        <taxon>Gigaspora</taxon>
    </lineage>
</organism>
<evidence type="ECO:0000313" key="1">
    <source>
        <dbReference type="EMBL" id="RIB21999.1"/>
    </source>
</evidence>
<reference evidence="1 2" key="1">
    <citation type="submission" date="2018-06" db="EMBL/GenBank/DDBJ databases">
        <title>Comparative genomics reveals the genomic features of Rhizophagus irregularis, R. cerebriforme, R. diaphanum and Gigaspora rosea, and their symbiotic lifestyle signature.</title>
        <authorList>
            <person name="Morin E."/>
            <person name="San Clemente H."/>
            <person name="Chen E.C.H."/>
            <person name="De La Providencia I."/>
            <person name="Hainaut M."/>
            <person name="Kuo A."/>
            <person name="Kohler A."/>
            <person name="Murat C."/>
            <person name="Tang N."/>
            <person name="Roy S."/>
            <person name="Loubradou J."/>
            <person name="Henrissat B."/>
            <person name="Grigoriev I.V."/>
            <person name="Corradi N."/>
            <person name="Roux C."/>
            <person name="Martin F.M."/>
        </authorList>
    </citation>
    <scope>NUCLEOTIDE SEQUENCE [LARGE SCALE GENOMIC DNA]</scope>
    <source>
        <strain evidence="1 2">DAOM 194757</strain>
    </source>
</reference>
<dbReference type="Proteomes" id="UP000266673">
    <property type="component" value="Unassembled WGS sequence"/>
</dbReference>
<dbReference type="AlphaFoldDB" id="A0A397VLV3"/>
<proteinExistence type="predicted"/>
<accession>A0A397VLV3</accession>
<comment type="caution">
    <text evidence="1">The sequence shown here is derived from an EMBL/GenBank/DDBJ whole genome shotgun (WGS) entry which is preliminary data.</text>
</comment>
<name>A0A397VLV3_9GLOM</name>
<gene>
    <name evidence="1" type="ORF">C2G38_2140398</name>
</gene>
<evidence type="ECO:0000313" key="2">
    <source>
        <dbReference type="Proteomes" id="UP000266673"/>
    </source>
</evidence>
<keyword evidence="2" id="KW-1185">Reference proteome</keyword>